<name>A0A6A4BNS3_9STRA</name>
<keyword evidence="4" id="KW-1185">Reference proteome</keyword>
<evidence type="ECO:0000313" key="4">
    <source>
        <dbReference type="Proteomes" id="UP000434957"/>
    </source>
</evidence>
<evidence type="ECO:0000313" key="3">
    <source>
        <dbReference type="EMBL" id="KAE9275764.1"/>
    </source>
</evidence>
<comment type="caution">
    <text evidence="3">The sequence shown here is derived from an EMBL/GenBank/DDBJ whole genome shotgun (WGS) entry which is preliminary data.</text>
</comment>
<reference evidence="3 4" key="1">
    <citation type="submission" date="2018-08" db="EMBL/GenBank/DDBJ databases">
        <title>Genomic investigation of the strawberry pathogen Phytophthora fragariae indicates pathogenicity is determined by transcriptional variation in three key races.</title>
        <authorList>
            <person name="Adams T.M."/>
            <person name="Armitage A.D."/>
            <person name="Sobczyk M.K."/>
            <person name="Bates H.J."/>
            <person name="Dunwell J.M."/>
            <person name="Nellist C.F."/>
            <person name="Harrison R.J."/>
        </authorList>
    </citation>
    <scope>NUCLEOTIDE SEQUENCE [LARGE SCALE GENOMIC DNA]</scope>
    <source>
        <strain evidence="3 4">SCRP333</strain>
    </source>
</reference>
<evidence type="ECO:0000256" key="1">
    <source>
        <dbReference type="SAM" id="Coils"/>
    </source>
</evidence>
<organism evidence="3 4">
    <name type="scientific">Phytophthora rubi</name>
    <dbReference type="NCBI Taxonomy" id="129364"/>
    <lineage>
        <taxon>Eukaryota</taxon>
        <taxon>Sar</taxon>
        <taxon>Stramenopiles</taxon>
        <taxon>Oomycota</taxon>
        <taxon>Peronosporomycetes</taxon>
        <taxon>Peronosporales</taxon>
        <taxon>Peronosporaceae</taxon>
        <taxon>Phytophthora</taxon>
    </lineage>
</organism>
<dbReference type="Proteomes" id="UP000434957">
    <property type="component" value="Unassembled WGS sequence"/>
</dbReference>
<proteinExistence type="predicted"/>
<evidence type="ECO:0000256" key="2">
    <source>
        <dbReference type="SAM" id="MobiDB-lite"/>
    </source>
</evidence>
<dbReference type="AlphaFoldDB" id="A0A6A4BNS3"/>
<sequence>MQEAAIAAVAKFSSVSGLKLNVQKSAAIRLGLEEPQDDDAAEIATGGTNAGERGPTAGVPQPVEVTSTTRYLGHIAGAGSTVKMAWEKAFAALRVRLVLAEAKTNSVQQRAAIAAAVIVPKMLYVARHAWPTEAIIKQADWSIRNYVWKAKFKAPDHPPAGWVQSAVAGRSPKQGGLGTPDIRVELMALSACTVGAWALAVDEQKQRIGEILQQRDCGETDYLVPRKIVPKAEPQDTLWGTGRPWVEAHFHEMHHPAEDDTAVLQDSRRALRYDNGLLTRWTTHGLKIHCTGQARLNLARRRNDRHKSRGECYTETIGEVRLAALWLGSTQGGEGKWGDYKKLLTTTRGRKVKEVVQITKLEDDGVLFTPQAHQIPMESGVAHLFRELSLNLLVNYPEILFSKTQRNVLKVSHQLEDLHHVFLLTGNKNKQIEHSWGPIPARIKWNRQQEFVDTAIARFLGDGERSVWTVPHPWLMRCRPLWAGNRRWTQSRRKYIQQMNKNKNKEAEEACKRADQKLAAANDKRAGALRKVSWKQIQRMEGVSAYHTQNIVKLKHNRLRIWAGAEHKFKCTAMRCTNATTTGTTHLVWQCPEAAQLWTMMLQG</sequence>
<accession>A0A6A4BNS3</accession>
<feature type="region of interest" description="Disordered" evidence="2">
    <location>
        <begin position="38"/>
        <end position="62"/>
    </location>
</feature>
<gene>
    <name evidence="3" type="ORF">PR003_g29246</name>
</gene>
<dbReference type="EMBL" id="QXFT01004804">
    <property type="protein sequence ID" value="KAE9275764.1"/>
    <property type="molecule type" value="Genomic_DNA"/>
</dbReference>
<keyword evidence="1" id="KW-0175">Coiled coil</keyword>
<protein>
    <submittedName>
        <fullName evidence="3">Uncharacterized protein</fullName>
    </submittedName>
</protein>
<feature type="coiled-coil region" evidence="1">
    <location>
        <begin position="497"/>
        <end position="531"/>
    </location>
</feature>